<comment type="caution">
    <text evidence="1">The sequence shown here is derived from an EMBL/GenBank/DDBJ whole genome shotgun (WGS) entry which is preliminary data.</text>
</comment>
<accession>A0A085ZP29</accession>
<proteinExistence type="predicted"/>
<dbReference type="Proteomes" id="UP000028715">
    <property type="component" value="Unassembled WGS sequence"/>
</dbReference>
<evidence type="ECO:0000313" key="1">
    <source>
        <dbReference type="EMBL" id="KFF06193.1"/>
    </source>
</evidence>
<dbReference type="eggNOG" id="ENOG502Z7PQ">
    <property type="taxonomic scope" value="Bacteria"/>
</dbReference>
<reference evidence="1 2" key="1">
    <citation type="submission" date="2014-07" db="EMBL/GenBank/DDBJ databases">
        <title>Genome of Flavobacterium reichenbachii LMG 25512.</title>
        <authorList>
            <person name="Stropko S.J."/>
            <person name="Pipes S.E."/>
            <person name="Newman J.D."/>
        </authorList>
    </citation>
    <scope>NUCLEOTIDE SEQUENCE [LARGE SCALE GENOMIC DNA]</scope>
    <source>
        <strain evidence="1 2">LMG 25512</strain>
    </source>
</reference>
<gene>
    <name evidence="1" type="ORF">IW19_11920</name>
</gene>
<sequence length="399" mass="45616">MKSLISVFFLLFYNIAAIYSQSKKETYQFSRDIDFTIEKDTAPWKYQAGATAYSMSGYYKKALETWDKNGATIPKITKADSLYIKEFIPQNAKDYIIKRSKNEKIIIINEAHNNARHRVFTTSILQGLYNNGFRFLGVEALSDSLINKRKFPVLESGFYTKEPEFGNLISEAVKIGFTVFGYDDFSSENITGKDREIKQAQNISRWIEKNPKGKFLIHCGYDHVIEGIPGIKSWEKAMAGRLTEFTGINPFTIDQIQYSERGDLKLNQPYIQILNLDYPAILVDSNGKTFNGSIDNPKKIDCSIIHPVTKFDNGIPAWKTLQGKRKAYSIPSSKIKEFPALVTAYRINEFEKNGIPADIVEILNADQNGKLLLNNGRYKIVIKNKEYKVTDEFLFTMKN</sequence>
<dbReference type="AlphaFoldDB" id="A0A085ZP29"/>
<dbReference type="EMBL" id="JPRL01000001">
    <property type="protein sequence ID" value="KFF06193.1"/>
    <property type="molecule type" value="Genomic_DNA"/>
</dbReference>
<organism evidence="1 2">
    <name type="scientific">Flavobacterium reichenbachii</name>
    <dbReference type="NCBI Taxonomy" id="362418"/>
    <lineage>
        <taxon>Bacteria</taxon>
        <taxon>Pseudomonadati</taxon>
        <taxon>Bacteroidota</taxon>
        <taxon>Flavobacteriia</taxon>
        <taxon>Flavobacteriales</taxon>
        <taxon>Flavobacteriaceae</taxon>
        <taxon>Flavobacterium</taxon>
    </lineage>
</organism>
<dbReference type="OrthoDB" id="277629at2"/>
<dbReference type="RefSeq" id="WP_035684378.1">
    <property type="nucleotide sequence ID" value="NZ_JPRL01000001.1"/>
</dbReference>
<keyword evidence="2" id="KW-1185">Reference proteome</keyword>
<protein>
    <submittedName>
        <fullName evidence="1">Uncharacterized protein</fullName>
    </submittedName>
</protein>
<evidence type="ECO:0000313" key="2">
    <source>
        <dbReference type="Proteomes" id="UP000028715"/>
    </source>
</evidence>
<name>A0A085ZP29_9FLAO</name>